<dbReference type="SUPFAM" id="SSF81891">
    <property type="entry name" value="Poly A polymerase C-terminal region-like"/>
    <property type="match status" value="1"/>
</dbReference>
<comment type="caution">
    <text evidence="15">The sequence shown here is derived from an EMBL/GenBank/DDBJ whole genome shotgun (WGS) entry which is preliminary data.</text>
</comment>
<dbReference type="InterPro" id="IPR006675">
    <property type="entry name" value="HDIG_dom"/>
</dbReference>
<evidence type="ECO:0000256" key="11">
    <source>
        <dbReference type="RuleBase" id="RU003953"/>
    </source>
</evidence>
<name>A0A1G2AAS1_9BACT</name>
<evidence type="ECO:0000256" key="3">
    <source>
        <dbReference type="ARBA" id="ARBA00022694"/>
    </source>
</evidence>
<evidence type="ECO:0000259" key="12">
    <source>
        <dbReference type="Pfam" id="PF01743"/>
    </source>
</evidence>
<evidence type="ECO:0000313" key="16">
    <source>
        <dbReference type="Proteomes" id="UP000178315"/>
    </source>
</evidence>
<dbReference type="Gene3D" id="3.30.460.10">
    <property type="entry name" value="Beta Polymerase, domain 2"/>
    <property type="match status" value="1"/>
</dbReference>
<keyword evidence="10 11" id="KW-0694">RNA-binding</keyword>
<evidence type="ECO:0000256" key="6">
    <source>
        <dbReference type="ARBA" id="ARBA00022741"/>
    </source>
</evidence>
<dbReference type="Pfam" id="PF01743">
    <property type="entry name" value="PolyA_pol"/>
    <property type="match status" value="1"/>
</dbReference>
<keyword evidence="4" id="KW-0548">Nucleotidyltransferase</keyword>
<dbReference type="EMBL" id="MHJU01000017">
    <property type="protein sequence ID" value="OGY73130.1"/>
    <property type="molecule type" value="Genomic_DNA"/>
</dbReference>
<protein>
    <recommendedName>
        <fullName evidence="17">HD domain-containing protein</fullName>
    </recommendedName>
</protein>
<dbReference type="GO" id="GO:0042245">
    <property type="term" value="P:RNA repair"/>
    <property type="evidence" value="ECO:0007669"/>
    <property type="project" value="UniProtKB-KW"/>
</dbReference>
<feature type="domain" description="tRNA nucleotidyltransferase/poly(A) polymerase RNA and SrmB- binding" evidence="14">
    <location>
        <begin position="172"/>
        <end position="231"/>
    </location>
</feature>
<dbReference type="Gene3D" id="1.10.3090.10">
    <property type="entry name" value="cca-adding enzyme, domain 2"/>
    <property type="match status" value="1"/>
</dbReference>
<dbReference type="AlphaFoldDB" id="A0A1G2AAS1"/>
<dbReference type="PANTHER" id="PTHR47545">
    <property type="entry name" value="MULTIFUNCTIONAL CCA PROTEIN"/>
    <property type="match status" value="1"/>
</dbReference>
<dbReference type="GO" id="GO:0016779">
    <property type="term" value="F:nucleotidyltransferase activity"/>
    <property type="evidence" value="ECO:0007669"/>
    <property type="project" value="UniProtKB-KW"/>
</dbReference>
<dbReference type="GO" id="GO:0008033">
    <property type="term" value="P:tRNA processing"/>
    <property type="evidence" value="ECO:0007669"/>
    <property type="project" value="UniProtKB-KW"/>
</dbReference>
<evidence type="ECO:0000256" key="7">
    <source>
        <dbReference type="ARBA" id="ARBA00022800"/>
    </source>
</evidence>
<keyword evidence="7" id="KW-0692">RNA repair</keyword>
<keyword evidence="2 11" id="KW-0808">Transferase</keyword>
<dbReference type="InterPro" id="IPR043519">
    <property type="entry name" value="NT_sf"/>
</dbReference>
<evidence type="ECO:0000256" key="5">
    <source>
        <dbReference type="ARBA" id="ARBA00022723"/>
    </source>
</evidence>
<feature type="domain" description="HD" evidence="13">
    <location>
        <begin position="268"/>
        <end position="345"/>
    </location>
</feature>
<dbReference type="InterPro" id="IPR002646">
    <property type="entry name" value="PolA_pol_head_dom"/>
</dbReference>
<comment type="cofactor">
    <cofactor evidence="1">
        <name>Mg(2+)</name>
        <dbReference type="ChEBI" id="CHEBI:18420"/>
    </cofactor>
</comment>
<reference evidence="15 16" key="1">
    <citation type="journal article" date="2016" name="Nat. Commun.">
        <title>Thousands of microbial genomes shed light on interconnected biogeochemical processes in an aquifer system.</title>
        <authorList>
            <person name="Anantharaman K."/>
            <person name="Brown C.T."/>
            <person name="Hug L.A."/>
            <person name="Sharon I."/>
            <person name="Castelle C.J."/>
            <person name="Probst A.J."/>
            <person name="Thomas B.C."/>
            <person name="Singh A."/>
            <person name="Wilkins M.J."/>
            <person name="Karaoz U."/>
            <person name="Brodie E.L."/>
            <person name="Williams K.H."/>
            <person name="Hubbard S.S."/>
            <person name="Banfield J.F."/>
        </authorList>
    </citation>
    <scope>NUCLEOTIDE SEQUENCE [LARGE SCALE GENOMIC DNA]</scope>
</reference>
<dbReference type="Pfam" id="PF12627">
    <property type="entry name" value="PolyA_pol_RNAbd"/>
    <property type="match status" value="1"/>
</dbReference>
<sequence length="455" mass="51916">MLSQIKILERILYKKYPSSKVYLVGGAVRDKLMKRVACDLDVVVTGVPKDQLEKILAGLGALRLVGKSFGVYKWNDVDIAIPRRETGWGTGARRDVTVQSDHTLSIEKDLERRDFTINAIAYDMRNKLYIDPHDGRRDIQNKIIRTVGDPHERFTEDNSRLLRALRIAIELNFEIEPKTRKIISQMIAKAKNVTKEIAATEIVKAISASPEAALKLFNSTRLIPVLFPELALMQKCKQPKKWHSEGTVWTHTLLALRELEKNRKHPYDPTLILALILHDSGKVQTRKRRGNKITFYNHATVGARIARRMIKRLKLESAGVEKEQASWLIKHHMIAFSGDPKKLRNTTIERYFLSDRYPSEHLMTMIECDSRASVPLSPDRDNLHGLSIIKKRIAEIKKKPPKALLNGEEIMTILNIKPGVEVGKVIARLREAQLSGRVNTKLEARKFLQKLSVKS</sequence>
<proteinExistence type="inferred from homology"/>
<feature type="domain" description="Poly A polymerase head" evidence="12">
    <location>
        <begin position="21"/>
        <end position="145"/>
    </location>
</feature>
<dbReference type="GO" id="GO:0003723">
    <property type="term" value="F:RNA binding"/>
    <property type="evidence" value="ECO:0007669"/>
    <property type="project" value="UniProtKB-KW"/>
</dbReference>
<evidence type="ECO:0000256" key="9">
    <source>
        <dbReference type="ARBA" id="ARBA00022842"/>
    </source>
</evidence>
<dbReference type="CDD" id="cd00077">
    <property type="entry name" value="HDc"/>
    <property type="match status" value="1"/>
</dbReference>
<evidence type="ECO:0000256" key="10">
    <source>
        <dbReference type="ARBA" id="ARBA00022884"/>
    </source>
</evidence>
<dbReference type="InterPro" id="IPR050124">
    <property type="entry name" value="tRNA_CCA-adding_enzyme"/>
</dbReference>
<keyword evidence="3" id="KW-0819">tRNA processing</keyword>
<evidence type="ECO:0000256" key="2">
    <source>
        <dbReference type="ARBA" id="ARBA00022679"/>
    </source>
</evidence>
<dbReference type="NCBIfam" id="TIGR00277">
    <property type="entry name" value="HDIG"/>
    <property type="match status" value="1"/>
</dbReference>
<evidence type="ECO:0008006" key="17">
    <source>
        <dbReference type="Google" id="ProtNLM"/>
    </source>
</evidence>
<dbReference type="GO" id="GO:0005524">
    <property type="term" value="F:ATP binding"/>
    <property type="evidence" value="ECO:0007669"/>
    <property type="project" value="UniProtKB-KW"/>
</dbReference>
<dbReference type="SUPFAM" id="SSF81301">
    <property type="entry name" value="Nucleotidyltransferase"/>
    <property type="match status" value="1"/>
</dbReference>
<evidence type="ECO:0000313" key="15">
    <source>
        <dbReference type="EMBL" id="OGY73130.1"/>
    </source>
</evidence>
<evidence type="ECO:0000256" key="4">
    <source>
        <dbReference type="ARBA" id="ARBA00022695"/>
    </source>
</evidence>
<dbReference type="InterPro" id="IPR032828">
    <property type="entry name" value="PolyA_RNA-bd"/>
</dbReference>
<dbReference type="Proteomes" id="UP000178315">
    <property type="component" value="Unassembled WGS sequence"/>
</dbReference>
<dbReference type="Pfam" id="PF01966">
    <property type="entry name" value="HD"/>
    <property type="match status" value="1"/>
</dbReference>
<keyword evidence="5" id="KW-0479">Metal-binding</keyword>
<keyword evidence="8" id="KW-0067">ATP-binding</keyword>
<dbReference type="InterPro" id="IPR003607">
    <property type="entry name" value="HD/PDEase_dom"/>
</dbReference>
<dbReference type="GO" id="GO:0046872">
    <property type="term" value="F:metal ion binding"/>
    <property type="evidence" value="ECO:0007669"/>
    <property type="project" value="UniProtKB-KW"/>
</dbReference>
<evidence type="ECO:0000256" key="8">
    <source>
        <dbReference type="ARBA" id="ARBA00022840"/>
    </source>
</evidence>
<dbReference type="InterPro" id="IPR006674">
    <property type="entry name" value="HD_domain"/>
</dbReference>
<dbReference type="CDD" id="cd05398">
    <property type="entry name" value="NT_ClassII-CCAase"/>
    <property type="match status" value="1"/>
</dbReference>
<keyword evidence="9" id="KW-0460">Magnesium</keyword>
<evidence type="ECO:0000259" key="14">
    <source>
        <dbReference type="Pfam" id="PF12627"/>
    </source>
</evidence>
<dbReference type="PANTHER" id="PTHR47545:SF1">
    <property type="entry name" value="MULTIFUNCTIONAL CCA PROTEIN"/>
    <property type="match status" value="1"/>
</dbReference>
<evidence type="ECO:0000256" key="1">
    <source>
        <dbReference type="ARBA" id="ARBA00001946"/>
    </source>
</evidence>
<keyword evidence="6" id="KW-0547">Nucleotide-binding</keyword>
<gene>
    <name evidence="15" type="ORF">A3H61_02905</name>
</gene>
<comment type="similarity">
    <text evidence="11">Belongs to the tRNA nucleotidyltransferase/poly(A) polymerase family.</text>
</comment>
<accession>A0A1G2AAS1</accession>
<organism evidence="15 16">
    <name type="scientific">Candidatus Jacksonbacteria bacterium RIFCSPLOWO2_02_FULL_44_20</name>
    <dbReference type="NCBI Taxonomy" id="1798460"/>
    <lineage>
        <taxon>Bacteria</taxon>
        <taxon>Candidatus Jacksoniibacteriota</taxon>
    </lineage>
</organism>
<evidence type="ECO:0000259" key="13">
    <source>
        <dbReference type="Pfam" id="PF01966"/>
    </source>
</evidence>